<dbReference type="InterPro" id="IPR050595">
    <property type="entry name" value="Bact_response_regulator"/>
</dbReference>
<dbReference type="PROSITE" id="PS50110">
    <property type="entry name" value="RESPONSE_REGULATORY"/>
    <property type="match status" value="1"/>
</dbReference>
<dbReference type="GO" id="GO:0000160">
    <property type="term" value="P:phosphorelay signal transduction system"/>
    <property type="evidence" value="ECO:0007669"/>
    <property type="project" value="InterPro"/>
</dbReference>
<gene>
    <name evidence="4" type="ORF">E4U82_06855</name>
</gene>
<dbReference type="SMART" id="SM00448">
    <property type="entry name" value="REC"/>
    <property type="match status" value="1"/>
</dbReference>
<name>A0A4Y9ADI0_9BACI</name>
<evidence type="ECO:0000259" key="3">
    <source>
        <dbReference type="PROSITE" id="PS50110"/>
    </source>
</evidence>
<dbReference type="EMBL" id="SRHY01000006">
    <property type="protein sequence ID" value="TFJ93382.1"/>
    <property type="molecule type" value="Genomic_DNA"/>
</dbReference>
<comment type="caution">
    <text evidence="4">The sequence shown here is derived from an EMBL/GenBank/DDBJ whole genome shotgun (WGS) entry which is preliminary data.</text>
</comment>
<evidence type="ECO:0000313" key="4">
    <source>
        <dbReference type="EMBL" id="TFJ93382.1"/>
    </source>
</evidence>
<dbReference type="Gene3D" id="3.40.50.2300">
    <property type="match status" value="1"/>
</dbReference>
<dbReference type="PANTHER" id="PTHR44591">
    <property type="entry name" value="STRESS RESPONSE REGULATOR PROTEIN 1"/>
    <property type="match status" value="1"/>
</dbReference>
<dbReference type="PANTHER" id="PTHR44591:SF3">
    <property type="entry name" value="RESPONSE REGULATORY DOMAIN-CONTAINING PROTEIN"/>
    <property type="match status" value="1"/>
</dbReference>
<proteinExistence type="predicted"/>
<feature type="modified residue" description="4-aspartylphosphate" evidence="2">
    <location>
        <position position="53"/>
    </location>
</feature>
<evidence type="ECO:0000313" key="5">
    <source>
        <dbReference type="Proteomes" id="UP000298484"/>
    </source>
</evidence>
<organism evidence="4 5">
    <name type="scientific">Lentibacillus salicampi</name>
    <dbReference type="NCBI Taxonomy" id="175306"/>
    <lineage>
        <taxon>Bacteria</taxon>
        <taxon>Bacillati</taxon>
        <taxon>Bacillota</taxon>
        <taxon>Bacilli</taxon>
        <taxon>Bacillales</taxon>
        <taxon>Bacillaceae</taxon>
        <taxon>Lentibacillus</taxon>
    </lineage>
</organism>
<sequence>MKKEILVVDDQPGIRMLLQELFTDEGYNITTAETGKEALEKLYARSFDLLMLDYKLPLVDGADVLKQMERDEFNVPAIVMSGLAEDIKKEIKQFSIVRKVFAKPFNIQEVSRFVKSILD</sequence>
<dbReference type="Pfam" id="PF00072">
    <property type="entry name" value="Response_reg"/>
    <property type="match status" value="1"/>
</dbReference>
<accession>A0A4Y9ADI0</accession>
<protein>
    <submittedName>
        <fullName evidence="4">Response regulator</fullName>
    </submittedName>
</protein>
<dbReference type="InterPro" id="IPR001789">
    <property type="entry name" value="Sig_transdc_resp-reg_receiver"/>
</dbReference>
<dbReference type="AlphaFoldDB" id="A0A4Y9ADI0"/>
<dbReference type="RefSeq" id="WP_135109450.1">
    <property type="nucleotide sequence ID" value="NZ_SRHY01000006.1"/>
</dbReference>
<dbReference type="Proteomes" id="UP000298484">
    <property type="component" value="Unassembled WGS sequence"/>
</dbReference>
<reference evidence="4 5" key="1">
    <citation type="submission" date="2019-03" db="EMBL/GenBank/DDBJ databases">
        <title>Genome sequence of Lentibacillus salicampi ATCC BAA-719.</title>
        <authorList>
            <person name="Maclea K.S."/>
            <person name="Simoes Junior M."/>
        </authorList>
    </citation>
    <scope>NUCLEOTIDE SEQUENCE [LARGE SCALE GENOMIC DNA]</scope>
    <source>
        <strain evidence="4 5">ATCC BAA-719</strain>
    </source>
</reference>
<keyword evidence="5" id="KW-1185">Reference proteome</keyword>
<feature type="domain" description="Response regulatory" evidence="3">
    <location>
        <begin position="4"/>
        <end position="118"/>
    </location>
</feature>
<dbReference type="InterPro" id="IPR011006">
    <property type="entry name" value="CheY-like_superfamily"/>
</dbReference>
<evidence type="ECO:0000256" key="2">
    <source>
        <dbReference type="PROSITE-ProRule" id="PRU00169"/>
    </source>
</evidence>
<keyword evidence="1 2" id="KW-0597">Phosphoprotein</keyword>
<dbReference type="OrthoDB" id="9808843at2"/>
<dbReference type="SUPFAM" id="SSF52172">
    <property type="entry name" value="CheY-like"/>
    <property type="match status" value="1"/>
</dbReference>
<evidence type="ECO:0000256" key="1">
    <source>
        <dbReference type="ARBA" id="ARBA00022553"/>
    </source>
</evidence>